<sequence length="392" mass="40854">MIFQVTSGSLSGAFVRPNQGVKVYGLPTSSTDYTFFGQTRFNGVIETETIVPEGTNIDAFLKHFGVNPAVDLIVFAQDSPSDSNLMSTLRSWYTLYYWGVEKSHLAVLNGAISSKISASILTGGSIYTTPTSVGAGKIGDLLRDQTIVQATLADVFNVVKNITVSSYENSTPAPSGGSFLLDARSTAEYNGNAGATVGPSNFNCTGSPCYATYEGHIKGAINIPYTNFIDANKEFLSKADLATLLQANGYQEGQTIIAYCRTNVRSSITGFATLAILGYPTRFYDGSWVEWGSLAYDSTATWSNLSGNSPWRTDTSTVTAPSPILYNVGRSGITSANVSSLGSYFSPAMIYAKGANAIIDADKKFLAGSASSGGGGGSSGGGGGGGGNPCGG</sequence>
<keyword evidence="2" id="KW-0677">Repeat</keyword>
<dbReference type="SUPFAM" id="SSF52821">
    <property type="entry name" value="Rhodanese/Cell cycle control phosphatase"/>
    <property type="match status" value="1"/>
</dbReference>
<dbReference type="SMART" id="SM00450">
    <property type="entry name" value="RHOD"/>
    <property type="match status" value="1"/>
</dbReference>
<feature type="domain" description="Rhodanese" evidence="4">
    <location>
        <begin position="214"/>
        <end position="300"/>
    </location>
</feature>
<proteinExistence type="predicted"/>
<evidence type="ECO:0000313" key="5">
    <source>
        <dbReference type="EMBL" id="MFB5738451.1"/>
    </source>
</evidence>
<dbReference type="Gene3D" id="3.40.250.10">
    <property type="entry name" value="Rhodanese-like domain"/>
    <property type="match status" value="1"/>
</dbReference>
<dbReference type="Proteomes" id="UP001580391">
    <property type="component" value="Unassembled WGS sequence"/>
</dbReference>
<evidence type="ECO:0000256" key="2">
    <source>
        <dbReference type="ARBA" id="ARBA00022737"/>
    </source>
</evidence>
<dbReference type="CDD" id="cd01449">
    <property type="entry name" value="TST_Repeat_2"/>
    <property type="match status" value="1"/>
</dbReference>
<accession>A0ABV5BT38</accession>
<dbReference type="PROSITE" id="PS50206">
    <property type="entry name" value="RHODANESE_3"/>
    <property type="match status" value="1"/>
</dbReference>
<reference evidence="5 6" key="1">
    <citation type="submission" date="2024-09" db="EMBL/GenBank/DDBJ databases">
        <title>Taxonomic and Genotyping Characterization of Leptospira Strains isolated from Multiple Sources in Colombia highlights the importance of intermediate species.</title>
        <authorList>
            <person name="Torres Higuera L."/>
            <person name="Rojas Tapias D."/>
            <person name="Jimenez Velasquez S."/>
            <person name="Renjifo Ibanez C."/>
        </authorList>
    </citation>
    <scope>NUCLEOTIDE SEQUENCE [LARGE SCALE GENOMIC DNA]</scope>
    <source>
        <strain evidence="5 6">Lep080</strain>
    </source>
</reference>
<organism evidence="5 6">
    <name type="scientific">Leptospira wolffii</name>
    <dbReference type="NCBI Taxonomy" id="409998"/>
    <lineage>
        <taxon>Bacteria</taxon>
        <taxon>Pseudomonadati</taxon>
        <taxon>Spirochaetota</taxon>
        <taxon>Spirochaetia</taxon>
        <taxon>Leptospirales</taxon>
        <taxon>Leptospiraceae</taxon>
        <taxon>Leptospira</taxon>
    </lineage>
</organism>
<evidence type="ECO:0000259" key="4">
    <source>
        <dbReference type="PROSITE" id="PS50206"/>
    </source>
</evidence>
<dbReference type="InterPro" id="IPR001763">
    <property type="entry name" value="Rhodanese-like_dom"/>
</dbReference>
<keyword evidence="1 5" id="KW-0808">Transferase</keyword>
<dbReference type="InterPro" id="IPR045078">
    <property type="entry name" value="TST/MPST-like"/>
</dbReference>
<gene>
    <name evidence="5" type="ORF">ACE5IX_18180</name>
</gene>
<dbReference type="RefSeq" id="WP_375517681.1">
    <property type="nucleotide sequence ID" value="NZ_JBHILI010000012.1"/>
</dbReference>
<feature type="region of interest" description="Disordered" evidence="3">
    <location>
        <begin position="373"/>
        <end position="392"/>
    </location>
</feature>
<dbReference type="EMBL" id="JBHILJ010000016">
    <property type="protein sequence ID" value="MFB5738451.1"/>
    <property type="molecule type" value="Genomic_DNA"/>
</dbReference>
<evidence type="ECO:0000313" key="6">
    <source>
        <dbReference type="Proteomes" id="UP001580391"/>
    </source>
</evidence>
<dbReference type="GO" id="GO:0016740">
    <property type="term" value="F:transferase activity"/>
    <property type="evidence" value="ECO:0007669"/>
    <property type="project" value="UniProtKB-KW"/>
</dbReference>
<dbReference type="PANTHER" id="PTHR11364">
    <property type="entry name" value="THIOSULFATE SULFERTANSFERASE"/>
    <property type="match status" value="1"/>
</dbReference>
<evidence type="ECO:0000256" key="1">
    <source>
        <dbReference type="ARBA" id="ARBA00022679"/>
    </source>
</evidence>
<dbReference type="PANTHER" id="PTHR11364:SF27">
    <property type="entry name" value="SULFURTRANSFERASE"/>
    <property type="match status" value="1"/>
</dbReference>
<dbReference type="Pfam" id="PF00581">
    <property type="entry name" value="Rhodanese"/>
    <property type="match status" value="1"/>
</dbReference>
<keyword evidence="6" id="KW-1185">Reference proteome</keyword>
<name>A0ABV5BT38_9LEPT</name>
<comment type="caution">
    <text evidence="5">The sequence shown here is derived from an EMBL/GenBank/DDBJ whole genome shotgun (WGS) entry which is preliminary data.</text>
</comment>
<dbReference type="EC" id="2.8.1.-" evidence="5"/>
<evidence type="ECO:0000256" key="3">
    <source>
        <dbReference type="SAM" id="MobiDB-lite"/>
    </source>
</evidence>
<protein>
    <submittedName>
        <fullName evidence="5">Sulfurtransferase</fullName>
        <ecNumber evidence="5">2.8.1.-</ecNumber>
    </submittedName>
</protein>
<dbReference type="InterPro" id="IPR036873">
    <property type="entry name" value="Rhodanese-like_dom_sf"/>
</dbReference>